<dbReference type="GO" id="GO:0008955">
    <property type="term" value="F:peptidoglycan glycosyltransferase activity"/>
    <property type="evidence" value="ECO:0007669"/>
    <property type="project" value="UniProtKB-EC"/>
</dbReference>
<keyword evidence="11 23" id="KW-0472">Membrane</keyword>
<keyword evidence="3" id="KW-1003">Cell membrane</keyword>
<feature type="region of interest" description="Disordered" evidence="22">
    <location>
        <begin position="1"/>
        <end position="24"/>
    </location>
</feature>
<evidence type="ECO:0000313" key="25">
    <source>
        <dbReference type="Proteomes" id="UP000433493"/>
    </source>
</evidence>
<evidence type="ECO:0000256" key="17">
    <source>
        <dbReference type="ARBA" id="ARBA00041185"/>
    </source>
</evidence>
<evidence type="ECO:0000256" key="6">
    <source>
        <dbReference type="ARBA" id="ARBA00022679"/>
    </source>
</evidence>
<dbReference type="EC" id="2.4.99.28" evidence="19"/>
<dbReference type="InterPro" id="IPR018365">
    <property type="entry name" value="Cell_cycle_FtsW-rel_CS"/>
</dbReference>
<keyword evidence="5" id="KW-0328">Glycosyltransferase</keyword>
<evidence type="ECO:0000256" key="9">
    <source>
        <dbReference type="ARBA" id="ARBA00022984"/>
    </source>
</evidence>
<keyword evidence="7 23" id="KW-0812">Transmembrane</keyword>
<keyword evidence="10 23" id="KW-1133">Transmembrane helix</keyword>
<dbReference type="GO" id="GO:0071555">
    <property type="term" value="P:cell wall organization"/>
    <property type="evidence" value="ECO:0007669"/>
    <property type="project" value="UniProtKB-KW"/>
</dbReference>
<evidence type="ECO:0000256" key="4">
    <source>
        <dbReference type="ARBA" id="ARBA00022618"/>
    </source>
</evidence>
<evidence type="ECO:0000256" key="7">
    <source>
        <dbReference type="ARBA" id="ARBA00022692"/>
    </source>
</evidence>
<dbReference type="PANTHER" id="PTHR30474:SF2">
    <property type="entry name" value="PEPTIDOGLYCAN GLYCOSYLTRANSFERASE FTSW-RELATED"/>
    <property type="match status" value="1"/>
</dbReference>
<comment type="pathway">
    <text evidence="2">Cell wall biogenesis; peptidoglycan biosynthesis.</text>
</comment>
<evidence type="ECO:0000256" key="11">
    <source>
        <dbReference type="ARBA" id="ARBA00023136"/>
    </source>
</evidence>
<dbReference type="InterPro" id="IPR013437">
    <property type="entry name" value="FtsW"/>
</dbReference>
<name>A0A7J5BD56_9MICO</name>
<comment type="caution">
    <text evidence="24">The sequence shown here is derived from an EMBL/GenBank/DDBJ whole genome shotgun (WGS) entry which is preliminary data.</text>
</comment>
<evidence type="ECO:0000313" key="24">
    <source>
        <dbReference type="EMBL" id="KAB1643982.1"/>
    </source>
</evidence>
<evidence type="ECO:0000256" key="2">
    <source>
        <dbReference type="ARBA" id="ARBA00004752"/>
    </source>
</evidence>
<gene>
    <name evidence="24" type="primary">ftsW</name>
    <name evidence="24" type="ORF">F8O05_04055</name>
</gene>
<dbReference type="OrthoDB" id="9768187at2"/>
<feature type="transmembrane region" description="Helical" evidence="23">
    <location>
        <begin position="38"/>
        <end position="59"/>
    </location>
</feature>
<dbReference type="GO" id="GO:0032153">
    <property type="term" value="C:cell division site"/>
    <property type="evidence" value="ECO:0007669"/>
    <property type="project" value="TreeGrafter"/>
</dbReference>
<dbReference type="Pfam" id="PF01098">
    <property type="entry name" value="FTSW_RODA_SPOVE"/>
    <property type="match status" value="1"/>
</dbReference>
<evidence type="ECO:0000256" key="15">
    <source>
        <dbReference type="ARBA" id="ARBA00033270"/>
    </source>
</evidence>
<evidence type="ECO:0000256" key="20">
    <source>
        <dbReference type="ARBA" id="ARBA00049902"/>
    </source>
</evidence>
<evidence type="ECO:0000256" key="13">
    <source>
        <dbReference type="ARBA" id="ARBA00023316"/>
    </source>
</evidence>
<dbReference type="AlphaFoldDB" id="A0A7J5BD56"/>
<dbReference type="InterPro" id="IPR001182">
    <property type="entry name" value="FtsW/RodA"/>
</dbReference>
<dbReference type="NCBIfam" id="TIGR02614">
    <property type="entry name" value="ftsW"/>
    <property type="match status" value="1"/>
</dbReference>
<evidence type="ECO:0000256" key="8">
    <source>
        <dbReference type="ARBA" id="ARBA00022960"/>
    </source>
</evidence>
<keyword evidence="13" id="KW-0961">Cell wall biogenesis/degradation</keyword>
<evidence type="ECO:0000256" key="21">
    <source>
        <dbReference type="ARBA" id="ARBA00049966"/>
    </source>
</evidence>
<keyword evidence="6" id="KW-0808">Transferase</keyword>
<feature type="transmembrane region" description="Helical" evidence="23">
    <location>
        <begin position="79"/>
        <end position="96"/>
    </location>
</feature>
<dbReference type="GO" id="GO:0008360">
    <property type="term" value="P:regulation of cell shape"/>
    <property type="evidence" value="ECO:0007669"/>
    <property type="project" value="UniProtKB-KW"/>
</dbReference>
<comment type="catalytic activity">
    <reaction evidence="20">
        <text>[GlcNAc-(1-&gt;4)-Mur2Ac(oyl-L-Ala-gamma-D-Glu-L-Lys-D-Ala-D-Ala)](n)-di-trans,octa-cis-undecaprenyl diphosphate + beta-D-GlcNAc-(1-&gt;4)-Mur2Ac(oyl-L-Ala-gamma-D-Glu-L-Lys-D-Ala-D-Ala)-di-trans,octa-cis-undecaprenyl diphosphate = [GlcNAc-(1-&gt;4)-Mur2Ac(oyl-L-Ala-gamma-D-Glu-L-Lys-D-Ala-D-Ala)](n+1)-di-trans,octa-cis-undecaprenyl diphosphate + di-trans,octa-cis-undecaprenyl diphosphate + H(+)</text>
        <dbReference type="Rhea" id="RHEA:23708"/>
        <dbReference type="Rhea" id="RHEA-COMP:9602"/>
        <dbReference type="Rhea" id="RHEA-COMP:9603"/>
        <dbReference type="ChEBI" id="CHEBI:15378"/>
        <dbReference type="ChEBI" id="CHEBI:58405"/>
        <dbReference type="ChEBI" id="CHEBI:60033"/>
        <dbReference type="ChEBI" id="CHEBI:78435"/>
        <dbReference type="EC" id="2.4.99.28"/>
    </reaction>
</comment>
<organism evidence="24 25">
    <name type="scientific">Gulosibacter chungangensis</name>
    <dbReference type="NCBI Taxonomy" id="979746"/>
    <lineage>
        <taxon>Bacteria</taxon>
        <taxon>Bacillati</taxon>
        <taxon>Actinomycetota</taxon>
        <taxon>Actinomycetes</taxon>
        <taxon>Micrococcales</taxon>
        <taxon>Microbacteriaceae</taxon>
        <taxon>Gulosibacter</taxon>
    </lineage>
</organism>
<dbReference type="GO" id="GO:0015648">
    <property type="term" value="F:lipid-linked peptidoglycan transporter activity"/>
    <property type="evidence" value="ECO:0007669"/>
    <property type="project" value="TreeGrafter"/>
</dbReference>
<evidence type="ECO:0000256" key="3">
    <source>
        <dbReference type="ARBA" id="ARBA00022475"/>
    </source>
</evidence>
<keyword evidence="4" id="KW-0132">Cell division</keyword>
<dbReference type="GO" id="GO:0009252">
    <property type="term" value="P:peptidoglycan biosynthetic process"/>
    <property type="evidence" value="ECO:0007669"/>
    <property type="project" value="UniProtKB-KW"/>
</dbReference>
<evidence type="ECO:0000256" key="1">
    <source>
        <dbReference type="ARBA" id="ARBA00004651"/>
    </source>
</evidence>
<sequence>MQIQNSQTSRPTTPESKQTSTTSGRAFRISLPKTNTPASLNSTLLLAVVALLVGFGLIMVLSSSAVEEFAAGRSFSSKFLKQLLFAVIGVPVMLIISRMPLRWLIGNLAWVALAVVFLLQVLVFTPLGVEINGNRSWLDFGFTTVQPAEFAKLALCMWLAMMVTRLGNRLEDWRKFIIPLVVPVAVVVGLALLGKDLGTVMVLGALVLGALWFGGLKGRYLTVGTLFAVGGAILMAIISPNRVARITSFFTGDCDYEGLCWQTSHGFFALARGGILGVGLGNSTAKWSWLPEADNDYIFAIIGEEFGLVGGAAVILMFAVLGVILLRIWRQTETRAGRVIVGGVFSWFIFQAFVNIAVVIGLLPVLGVPLPFLSSGGSALVTTLAAVGLVLAVARDNAARESERAEARRNQTGTKWPKNKKSAKNAAADVTNPPRASSSSRKRAKA</sequence>
<evidence type="ECO:0000256" key="12">
    <source>
        <dbReference type="ARBA" id="ARBA00023306"/>
    </source>
</evidence>
<evidence type="ECO:0000256" key="5">
    <source>
        <dbReference type="ARBA" id="ARBA00022676"/>
    </source>
</evidence>
<protein>
    <recommendedName>
        <fullName evidence="17">Probable peptidoglycan glycosyltransferase FtsW</fullName>
        <ecNumber evidence="19">2.4.99.28</ecNumber>
    </recommendedName>
    <alternativeName>
        <fullName evidence="18">Cell division protein FtsW</fullName>
    </alternativeName>
    <alternativeName>
        <fullName evidence="15">Cell wall polymerase</fullName>
    </alternativeName>
    <alternativeName>
        <fullName evidence="14">Peptidoglycan polymerase</fullName>
    </alternativeName>
</protein>
<dbReference type="RefSeq" id="WP_158051486.1">
    <property type="nucleotide sequence ID" value="NZ_WBKB01000002.1"/>
</dbReference>
<keyword evidence="9" id="KW-0573">Peptidoglycan synthesis</keyword>
<proteinExistence type="inferred from homology"/>
<keyword evidence="8" id="KW-0133">Cell shape</keyword>
<comment type="similarity">
    <text evidence="16">Belongs to the SEDS family. FtsW subfamily.</text>
</comment>
<keyword evidence="12" id="KW-0131">Cell cycle</keyword>
<evidence type="ECO:0000256" key="10">
    <source>
        <dbReference type="ARBA" id="ARBA00022989"/>
    </source>
</evidence>
<evidence type="ECO:0000256" key="22">
    <source>
        <dbReference type="SAM" id="MobiDB-lite"/>
    </source>
</evidence>
<feature type="transmembrane region" description="Helical" evidence="23">
    <location>
        <begin position="372"/>
        <end position="394"/>
    </location>
</feature>
<comment type="function">
    <text evidence="21">Peptidoglycan polymerase that is essential for cell division.</text>
</comment>
<dbReference type="PROSITE" id="PS00428">
    <property type="entry name" value="FTSW_RODA_SPOVE"/>
    <property type="match status" value="1"/>
</dbReference>
<feature type="transmembrane region" description="Helical" evidence="23">
    <location>
        <begin position="176"/>
        <end position="193"/>
    </location>
</feature>
<dbReference type="PANTHER" id="PTHR30474">
    <property type="entry name" value="CELL CYCLE PROTEIN"/>
    <property type="match status" value="1"/>
</dbReference>
<feature type="transmembrane region" description="Helical" evidence="23">
    <location>
        <begin position="108"/>
        <end position="127"/>
    </location>
</feature>
<evidence type="ECO:0000256" key="16">
    <source>
        <dbReference type="ARBA" id="ARBA00038053"/>
    </source>
</evidence>
<evidence type="ECO:0000256" key="14">
    <source>
        <dbReference type="ARBA" id="ARBA00032370"/>
    </source>
</evidence>
<feature type="transmembrane region" description="Helical" evidence="23">
    <location>
        <begin position="199"/>
        <end position="215"/>
    </location>
</feature>
<dbReference type="Proteomes" id="UP000433493">
    <property type="component" value="Unassembled WGS sequence"/>
</dbReference>
<accession>A0A7J5BD56</accession>
<feature type="transmembrane region" description="Helical" evidence="23">
    <location>
        <begin position="220"/>
        <end position="238"/>
    </location>
</feature>
<reference evidence="24 25" key="1">
    <citation type="submission" date="2019-09" db="EMBL/GenBank/DDBJ databases">
        <title>Phylogeny of genus Pseudoclavibacter and closely related genus.</title>
        <authorList>
            <person name="Li Y."/>
        </authorList>
    </citation>
    <scope>NUCLEOTIDE SEQUENCE [LARGE SCALE GENOMIC DNA]</scope>
    <source>
        <strain evidence="24 25">KCTC 13959</strain>
    </source>
</reference>
<dbReference type="GO" id="GO:0051301">
    <property type="term" value="P:cell division"/>
    <property type="evidence" value="ECO:0007669"/>
    <property type="project" value="UniProtKB-KW"/>
</dbReference>
<evidence type="ECO:0000256" key="23">
    <source>
        <dbReference type="SAM" id="Phobius"/>
    </source>
</evidence>
<feature type="transmembrane region" description="Helical" evidence="23">
    <location>
        <begin position="306"/>
        <end position="328"/>
    </location>
</feature>
<keyword evidence="25" id="KW-1185">Reference proteome</keyword>
<feature type="transmembrane region" description="Helical" evidence="23">
    <location>
        <begin position="147"/>
        <end position="164"/>
    </location>
</feature>
<feature type="transmembrane region" description="Helical" evidence="23">
    <location>
        <begin position="340"/>
        <end position="366"/>
    </location>
</feature>
<comment type="subcellular location">
    <subcellularLocation>
        <location evidence="1">Cell membrane</location>
        <topology evidence="1">Multi-pass membrane protein</topology>
    </subcellularLocation>
</comment>
<dbReference type="EMBL" id="WBKB01000002">
    <property type="protein sequence ID" value="KAB1643982.1"/>
    <property type="molecule type" value="Genomic_DNA"/>
</dbReference>
<evidence type="ECO:0000256" key="19">
    <source>
        <dbReference type="ARBA" id="ARBA00044770"/>
    </source>
</evidence>
<feature type="region of interest" description="Disordered" evidence="22">
    <location>
        <begin position="401"/>
        <end position="446"/>
    </location>
</feature>
<evidence type="ECO:0000256" key="18">
    <source>
        <dbReference type="ARBA" id="ARBA00041418"/>
    </source>
</evidence>
<dbReference type="GO" id="GO:0005886">
    <property type="term" value="C:plasma membrane"/>
    <property type="evidence" value="ECO:0007669"/>
    <property type="project" value="UniProtKB-SubCell"/>
</dbReference>